<reference evidence="1 2" key="1">
    <citation type="submission" date="2013-08" db="EMBL/GenBank/DDBJ databases">
        <title>draft genome of Halomonas huanghegensis, strain BJGMM-B45T.</title>
        <authorList>
            <person name="Miao C."/>
            <person name="Wan Y."/>
            <person name="Jin W."/>
        </authorList>
    </citation>
    <scope>NUCLEOTIDE SEQUENCE [LARGE SCALE GENOMIC DNA]</scope>
    <source>
        <strain evidence="1 2">BJGMM-B45</strain>
    </source>
</reference>
<sequence length="37" mass="4253">MAWLSIFIISELLIPISLVLREHNRDTKLNAANFSIL</sequence>
<name>W1N9Y0_9GAMM</name>
<comment type="caution">
    <text evidence="1">The sequence shown here is derived from an EMBL/GenBank/DDBJ whole genome shotgun (WGS) entry which is preliminary data.</text>
</comment>
<evidence type="ECO:0000313" key="1">
    <source>
        <dbReference type="EMBL" id="ERL52309.1"/>
    </source>
</evidence>
<protein>
    <submittedName>
        <fullName evidence="1">Uncharacterized protein</fullName>
    </submittedName>
</protein>
<proteinExistence type="predicted"/>
<organism evidence="1 2">
    <name type="scientific">Halomonas huangheensis</name>
    <dbReference type="NCBI Taxonomy" id="1178482"/>
    <lineage>
        <taxon>Bacteria</taxon>
        <taxon>Pseudomonadati</taxon>
        <taxon>Pseudomonadota</taxon>
        <taxon>Gammaproteobacteria</taxon>
        <taxon>Oceanospirillales</taxon>
        <taxon>Halomonadaceae</taxon>
        <taxon>Halomonas</taxon>
    </lineage>
</organism>
<evidence type="ECO:0000313" key="2">
    <source>
        <dbReference type="Proteomes" id="UP000019113"/>
    </source>
</evidence>
<keyword evidence="2" id="KW-1185">Reference proteome</keyword>
<accession>W1N9Y0</accession>
<gene>
    <name evidence="1" type="ORF">BJB45_10095</name>
</gene>
<dbReference type="AlphaFoldDB" id="W1N9Y0"/>
<dbReference type="EMBL" id="AVBC01000019">
    <property type="protein sequence ID" value="ERL52309.1"/>
    <property type="molecule type" value="Genomic_DNA"/>
</dbReference>
<dbReference type="Proteomes" id="UP000019113">
    <property type="component" value="Unassembled WGS sequence"/>
</dbReference>